<sequence length="59" mass="6705">SSVKLEQSKIAIEQLSSSLSINLISCPNRTKHAALRNKPKGLELSKLFIQNYEFILLKY</sequence>
<dbReference type="AlphaFoldDB" id="A0A0K2V9T2"/>
<organism evidence="1">
    <name type="scientific">Lepeophtheirus salmonis</name>
    <name type="common">Salmon louse</name>
    <name type="synonym">Caligus salmonis</name>
    <dbReference type="NCBI Taxonomy" id="72036"/>
    <lineage>
        <taxon>Eukaryota</taxon>
        <taxon>Metazoa</taxon>
        <taxon>Ecdysozoa</taxon>
        <taxon>Arthropoda</taxon>
        <taxon>Crustacea</taxon>
        <taxon>Multicrustacea</taxon>
        <taxon>Hexanauplia</taxon>
        <taxon>Copepoda</taxon>
        <taxon>Siphonostomatoida</taxon>
        <taxon>Caligidae</taxon>
        <taxon>Lepeophtheirus</taxon>
    </lineage>
</organism>
<feature type="non-terminal residue" evidence="1">
    <location>
        <position position="1"/>
    </location>
</feature>
<protein>
    <submittedName>
        <fullName evidence="1">Uncharacterized protein</fullName>
    </submittedName>
</protein>
<reference evidence="1" key="1">
    <citation type="submission" date="2014-05" db="EMBL/GenBank/DDBJ databases">
        <authorList>
            <person name="Chronopoulou M."/>
        </authorList>
    </citation>
    <scope>NUCLEOTIDE SEQUENCE</scope>
    <source>
        <tissue evidence="1">Whole organism</tissue>
    </source>
</reference>
<dbReference type="EMBL" id="HACA01029330">
    <property type="protein sequence ID" value="CDW46691.1"/>
    <property type="molecule type" value="Transcribed_RNA"/>
</dbReference>
<name>A0A0K2V9T2_LEPSM</name>
<proteinExistence type="predicted"/>
<accession>A0A0K2V9T2</accession>
<evidence type="ECO:0000313" key="1">
    <source>
        <dbReference type="EMBL" id="CDW46691.1"/>
    </source>
</evidence>